<dbReference type="InterPro" id="IPR027417">
    <property type="entry name" value="P-loop_NTPase"/>
</dbReference>
<dbReference type="EMBL" id="MHKD01000019">
    <property type="protein sequence ID" value="OGY83769.1"/>
    <property type="molecule type" value="Genomic_DNA"/>
</dbReference>
<dbReference type="GO" id="GO:0005524">
    <property type="term" value="F:ATP binding"/>
    <property type="evidence" value="ECO:0007669"/>
    <property type="project" value="UniProtKB-KW"/>
</dbReference>
<dbReference type="Pfam" id="PF00437">
    <property type="entry name" value="T2SSE"/>
    <property type="match status" value="1"/>
</dbReference>
<evidence type="ECO:0000256" key="1">
    <source>
        <dbReference type="ARBA" id="ARBA00006611"/>
    </source>
</evidence>
<dbReference type="Gene3D" id="3.30.450.90">
    <property type="match status" value="1"/>
</dbReference>
<dbReference type="SUPFAM" id="SSF52540">
    <property type="entry name" value="P-loop containing nucleoside triphosphate hydrolases"/>
    <property type="match status" value="1"/>
</dbReference>
<comment type="caution">
    <text evidence="5">The sequence shown here is derived from an EMBL/GenBank/DDBJ whole genome shotgun (WGS) entry which is preliminary data.</text>
</comment>
<comment type="similarity">
    <text evidence="1">Belongs to the GSP E family.</text>
</comment>
<keyword evidence="3" id="KW-0067">ATP-binding</keyword>
<dbReference type="Gene3D" id="3.40.50.300">
    <property type="entry name" value="P-loop containing nucleotide triphosphate hydrolases"/>
    <property type="match status" value="1"/>
</dbReference>
<feature type="domain" description="Bacterial type II secretion system protein E" evidence="4">
    <location>
        <begin position="17"/>
        <end position="297"/>
    </location>
</feature>
<dbReference type="PANTHER" id="PTHR30258">
    <property type="entry name" value="TYPE II SECRETION SYSTEM PROTEIN GSPE-RELATED"/>
    <property type="match status" value="1"/>
</dbReference>
<dbReference type="STRING" id="1798542.A3F54_05315"/>
<evidence type="ECO:0000259" key="4">
    <source>
        <dbReference type="Pfam" id="PF00437"/>
    </source>
</evidence>
<name>A0A1G2B552_9BACT</name>
<dbReference type="InterPro" id="IPR001482">
    <property type="entry name" value="T2SS/T4SS_dom"/>
</dbReference>
<protein>
    <recommendedName>
        <fullName evidence="4">Bacterial type II secretion system protein E domain-containing protein</fullName>
    </recommendedName>
</protein>
<proteinExistence type="inferred from homology"/>
<evidence type="ECO:0000313" key="6">
    <source>
        <dbReference type="Proteomes" id="UP000176952"/>
    </source>
</evidence>
<accession>A0A1G2B552</accession>
<reference evidence="5 6" key="1">
    <citation type="journal article" date="2016" name="Nat. Commun.">
        <title>Thousands of microbial genomes shed light on interconnected biogeochemical processes in an aquifer system.</title>
        <authorList>
            <person name="Anantharaman K."/>
            <person name="Brown C.T."/>
            <person name="Hug L.A."/>
            <person name="Sharon I."/>
            <person name="Castelle C.J."/>
            <person name="Probst A.J."/>
            <person name="Thomas B.C."/>
            <person name="Singh A."/>
            <person name="Wilkins M.J."/>
            <person name="Karaoz U."/>
            <person name="Brodie E.L."/>
            <person name="Williams K.H."/>
            <person name="Hubbard S.S."/>
            <person name="Banfield J.F."/>
        </authorList>
    </citation>
    <scope>NUCLEOTIDE SEQUENCE [LARGE SCALE GENOMIC DNA]</scope>
</reference>
<evidence type="ECO:0000256" key="3">
    <source>
        <dbReference type="ARBA" id="ARBA00022840"/>
    </source>
</evidence>
<dbReference type="GO" id="GO:0005886">
    <property type="term" value="C:plasma membrane"/>
    <property type="evidence" value="ECO:0007669"/>
    <property type="project" value="TreeGrafter"/>
</dbReference>
<organism evidence="5 6">
    <name type="scientific">Candidatus Kerfeldbacteria bacterium RIFCSPHIGHO2_12_FULL_48_17</name>
    <dbReference type="NCBI Taxonomy" id="1798542"/>
    <lineage>
        <taxon>Bacteria</taxon>
        <taxon>Candidatus Kerfeldiibacteriota</taxon>
    </lineage>
</organism>
<dbReference type="Proteomes" id="UP000176952">
    <property type="component" value="Unassembled WGS sequence"/>
</dbReference>
<keyword evidence="2" id="KW-0547">Nucleotide-binding</keyword>
<dbReference type="AlphaFoldDB" id="A0A1G2B552"/>
<dbReference type="PANTHER" id="PTHR30258:SF2">
    <property type="entry name" value="COMG OPERON PROTEIN 1"/>
    <property type="match status" value="1"/>
</dbReference>
<evidence type="ECO:0000313" key="5">
    <source>
        <dbReference type="EMBL" id="OGY83769.1"/>
    </source>
</evidence>
<evidence type="ECO:0000256" key="2">
    <source>
        <dbReference type="ARBA" id="ARBA00022741"/>
    </source>
</evidence>
<sequence length="412" mass="46588">MSKTITQDNPPFLASLFSALHNASFSRAEQINLEPEKEYILISVIKDGVSIPLQRQDKNLHKNISSYIRKAAGIEKSIKKERQTGWIGTNALFKKPVRVTTIPTFYGEKILLNPIHDYDPSLTLDTIGMQLGTQYTVRKHLKNLRGLILIIGEDPRALKDTFYAMAQNINNQHHNITMLEDVIDQNIAFANQIETAHINLSKSQMIEKLREQDTDVIFVENIHKRKTLEAATQAALEGHLVVGTLHAENVLDAIHKLKDMSLDDRVTSNVLELIIEQKTLPGVHPFAAEPKIMSRDDRKKLKRLIKPYELLNIIRKETGADIASLNDVAFYQESDWNILRLPVKPTYIFGLTEFDNTAKAIFATGTNGHELSKITARQPFVSISEDAFLKALQGLTTLETIFQTLDKKEKTS</sequence>
<dbReference type="GO" id="GO:0016887">
    <property type="term" value="F:ATP hydrolysis activity"/>
    <property type="evidence" value="ECO:0007669"/>
    <property type="project" value="TreeGrafter"/>
</dbReference>
<gene>
    <name evidence="5" type="ORF">A3F54_05315</name>
</gene>